<keyword evidence="2" id="KW-0238">DNA-binding</keyword>
<evidence type="ECO:0000256" key="3">
    <source>
        <dbReference type="ARBA" id="ARBA00023163"/>
    </source>
</evidence>
<feature type="domain" description="HTH cro/C1-type" evidence="4">
    <location>
        <begin position="13"/>
        <end position="67"/>
    </location>
</feature>
<dbReference type="PANTHER" id="PTHR46797:SF23">
    <property type="entry name" value="HTH-TYPE TRANSCRIPTIONAL REGULATOR SUTR"/>
    <property type="match status" value="1"/>
</dbReference>
<dbReference type="Pfam" id="PF01381">
    <property type="entry name" value="HTH_3"/>
    <property type="match status" value="1"/>
</dbReference>
<comment type="caution">
    <text evidence="5">The sequence shown here is derived from an EMBL/GenBank/DDBJ whole genome shotgun (WGS) entry which is preliminary data.</text>
</comment>
<keyword evidence="1" id="KW-0805">Transcription regulation</keyword>
<evidence type="ECO:0000256" key="1">
    <source>
        <dbReference type="ARBA" id="ARBA00023015"/>
    </source>
</evidence>
<dbReference type="CDD" id="cd00093">
    <property type="entry name" value="HTH_XRE"/>
    <property type="match status" value="1"/>
</dbReference>
<dbReference type="PROSITE" id="PS50943">
    <property type="entry name" value="HTH_CROC1"/>
    <property type="match status" value="1"/>
</dbReference>
<reference evidence="5" key="1">
    <citation type="journal article" date="2020" name="mSystems">
        <title>Genome- and Community-Level Interaction Insights into Carbon Utilization and Element Cycling Functions of Hydrothermarchaeota in Hydrothermal Sediment.</title>
        <authorList>
            <person name="Zhou Z."/>
            <person name="Liu Y."/>
            <person name="Xu W."/>
            <person name="Pan J."/>
            <person name="Luo Z.H."/>
            <person name="Li M."/>
        </authorList>
    </citation>
    <scope>NUCLEOTIDE SEQUENCE [LARGE SCALE GENOMIC DNA]</scope>
    <source>
        <strain evidence="5">SpSt-488</strain>
    </source>
</reference>
<dbReference type="AlphaFoldDB" id="A0A7C4CD97"/>
<dbReference type="GO" id="GO:0005829">
    <property type="term" value="C:cytosol"/>
    <property type="evidence" value="ECO:0007669"/>
    <property type="project" value="TreeGrafter"/>
</dbReference>
<dbReference type="InterPro" id="IPR001387">
    <property type="entry name" value="Cro/C1-type_HTH"/>
</dbReference>
<sequence length="72" mass="8126">MREDPKSVVGRNIRRLREKRGWSQEKLAEVADLDRTYVGRIERGEKNIGVDNLTILARALGVAPAALLDNVR</sequence>
<accession>A0A7C4CD97</accession>
<dbReference type="InterPro" id="IPR050807">
    <property type="entry name" value="TransReg_Diox_bact_type"/>
</dbReference>
<dbReference type="InterPro" id="IPR010982">
    <property type="entry name" value="Lambda_DNA-bd_dom_sf"/>
</dbReference>
<organism evidence="5">
    <name type="scientific">candidate division WOR-3 bacterium</name>
    <dbReference type="NCBI Taxonomy" id="2052148"/>
    <lineage>
        <taxon>Bacteria</taxon>
        <taxon>Bacteria division WOR-3</taxon>
    </lineage>
</organism>
<dbReference type="EMBL" id="DSUT01000043">
    <property type="protein sequence ID" value="HGK27804.1"/>
    <property type="molecule type" value="Genomic_DNA"/>
</dbReference>
<dbReference type="PANTHER" id="PTHR46797">
    <property type="entry name" value="HTH-TYPE TRANSCRIPTIONAL REGULATOR"/>
    <property type="match status" value="1"/>
</dbReference>
<evidence type="ECO:0000256" key="2">
    <source>
        <dbReference type="ARBA" id="ARBA00023125"/>
    </source>
</evidence>
<keyword evidence="3" id="KW-0804">Transcription</keyword>
<dbReference type="GO" id="GO:0003677">
    <property type="term" value="F:DNA binding"/>
    <property type="evidence" value="ECO:0007669"/>
    <property type="project" value="UniProtKB-KW"/>
</dbReference>
<gene>
    <name evidence="5" type="ORF">ENS41_02485</name>
</gene>
<dbReference type="Gene3D" id="1.10.260.40">
    <property type="entry name" value="lambda repressor-like DNA-binding domains"/>
    <property type="match status" value="1"/>
</dbReference>
<evidence type="ECO:0000313" key="5">
    <source>
        <dbReference type="EMBL" id="HGK27804.1"/>
    </source>
</evidence>
<dbReference type="GO" id="GO:0003700">
    <property type="term" value="F:DNA-binding transcription factor activity"/>
    <property type="evidence" value="ECO:0007669"/>
    <property type="project" value="TreeGrafter"/>
</dbReference>
<dbReference type="SMART" id="SM00530">
    <property type="entry name" value="HTH_XRE"/>
    <property type="match status" value="1"/>
</dbReference>
<protein>
    <submittedName>
        <fullName evidence="5">XRE family transcriptional regulator</fullName>
    </submittedName>
</protein>
<dbReference type="SUPFAM" id="SSF47413">
    <property type="entry name" value="lambda repressor-like DNA-binding domains"/>
    <property type="match status" value="1"/>
</dbReference>
<name>A0A7C4CD97_UNCW3</name>
<evidence type="ECO:0000259" key="4">
    <source>
        <dbReference type="PROSITE" id="PS50943"/>
    </source>
</evidence>
<proteinExistence type="predicted"/>